<accession>A0ABR4CIF3</accession>
<feature type="compositionally biased region" description="Acidic residues" evidence="1">
    <location>
        <begin position="305"/>
        <end position="317"/>
    </location>
</feature>
<organism evidence="2 3">
    <name type="scientific">Oculimacula yallundae</name>
    <dbReference type="NCBI Taxonomy" id="86028"/>
    <lineage>
        <taxon>Eukaryota</taxon>
        <taxon>Fungi</taxon>
        <taxon>Dikarya</taxon>
        <taxon>Ascomycota</taxon>
        <taxon>Pezizomycotina</taxon>
        <taxon>Leotiomycetes</taxon>
        <taxon>Helotiales</taxon>
        <taxon>Ploettnerulaceae</taxon>
        <taxon>Oculimacula</taxon>
    </lineage>
</organism>
<dbReference type="Proteomes" id="UP001595075">
    <property type="component" value="Unassembled WGS sequence"/>
</dbReference>
<feature type="compositionally biased region" description="Basic and acidic residues" evidence="1">
    <location>
        <begin position="293"/>
        <end position="304"/>
    </location>
</feature>
<comment type="caution">
    <text evidence="2">The sequence shown here is derived from an EMBL/GenBank/DDBJ whole genome shotgun (WGS) entry which is preliminary data.</text>
</comment>
<evidence type="ECO:0000256" key="1">
    <source>
        <dbReference type="SAM" id="MobiDB-lite"/>
    </source>
</evidence>
<keyword evidence="3" id="KW-1185">Reference proteome</keyword>
<reference evidence="2 3" key="1">
    <citation type="journal article" date="2024" name="Commun. Biol.">
        <title>Comparative genomic analysis of thermophilic fungi reveals convergent evolutionary adaptations and gene losses.</title>
        <authorList>
            <person name="Steindorff A.S."/>
            <person name="Aguilar-Pontes M.V."/>
            <person name="Robinson A.J."/>
            <person name="Andreopoulos B."/>
            <person name="LaButti K."/>
            <person name="Kuo A."/>
            <person name="Mondo S."/>
            <person name="Riley R."/>
            <person name="Otillar R."/>
            <person name="Haridas S."/>
            <person name="Lipzen A."/>
            <person name="Grimwood J."/>
            <person name="Schmutz J."/>
            <person name="Clum A."/>
            <person name="Reid I.D."/>
            <person name="Moisan M.C."/>
            <person name="Butler G."/>
            <person name="Nguyen T.T.M."/>
            <person name="Dewar K."/>
            <person name="Conant G."/>
            <person name="Drula E."/>
            <person name="Henrissat B."/>
            <person name="Hansel C."/>
            <person name="Singer S."/>
            <person name="Hutchinson M.I."/>
            <person name="de Vries R.P."/>
            <person name="Natvig D.O."/>
            <person name="Powell A.J."/>
            <person name="Tsang A."/>
            <person name="Grigoriev I.V."/>
        </authorList>
    </citation>
    <scope>NUCLEOTIDE SEQUENCE [LARGE SCALE GENOMIC DNA]</scope>
    <source>
        <strain evidence="2 3">CBS 494.80</strain>
    </source>
</reference>
<sequence>MSITDDHLPVAESAQSTRHSYRKAVPVGVEVKDHCHIYLDEQIYSTALTLINDLVVTGASHPDCENRPAVAADPHHIELTSALLIHPRPSSQEAQNAILPSRSIVILRNTLSLLGPRNASLNDAFSFSPLVGSGKSRGSRNIIKIEDEHSGSDDEDKQEHINGVIANDGRIRRCAKDFWHMVGWAFNCSVRYPRRWKAWKVWLDYMIDVLDADWAEREKKDEDNSTDDEDSWEMRRQSLLVRYLSHAVGQSYAMKRIVRSAFADGDAESLKDFPEVFSNETKKPKYQSGQKRKRDEIKGKPLGDHDEDDEAEFESEGTYESPPSAAGEDTMSDETWLGDMHSMALRQRVIMLLSRVSYYIPDCFASLQGVYDEIYQCTIRLPLPAFTLFMSTTESSQMPRDVFVSLAQLLLVRLLPASAPAPHTVEDRDDDGMTQQMLERCFLPFSASNSSVTDNGRVSILVENFLRILVKTGGCGYTPSIKAAVEKGILARENKVLKGDKRKKESDARSKVDDGDFYLLKASGQRMRCQIAILKQAATIG</sequence>
<evidence type="ECO:0000313" key="3">
    <source>
        <dbReference type="Proteomes" id="UP001595075"/>
    </source>
</evidence>
<proteinExistence type="predicted"/>
<feature type="region of interest" description="Disordered" evidence="1">
    <location>
        <begin position="281"/>
        <end position="332"/>
    </location>
</feature>
<dbReference type="EMBL" id="JAZHXI010000007">
    <property type="protein sequence ID" value="KAL2069746.1"/>
    <property type="molecule type" value="Genomic_DNA"/>
</dbReference>
<name>A0ABR4CIF3_9HELO</name>
<protein>
    <submittedName>
        <fullName evidence="2">Uncharacterized protein</fullName>
    </submittedName>
</protein>
<gene>
    <name evidence="2" type="ORF">VTL71DRAFT_14425</name>
</gene>
<evidence type="ECO:0000313" key="2">
    <source>
        <dbReference type="EMBL" id="KAL2069746.1"/>
    </source>
</evidence>